<proteinExistence type="predicted"/>
<gene>
    <name evidence="1" type="ORF">KY227_002623</name>
</gene>
<accession>A0AAD2SGE9</accession>
<dbReference type="AlphaFoldDB" id="A0AAD2SGE9"/>
<organism evidence="1">
    <name type="scientific">Citrobacter freundii</name>
    <dbReference type="NCBI Taxonomy" id="546"/>
    <lineage>
        <taxon>Bacteria</taxon>
        <taxon>Pseudomonadati</taxon>
        <taxon>Pseudomonadota</taxon>
        <taxon>Gammaproteobacteria</taxon>
        <taxon>Enterobacterales</taxon>
        <taxon>Enterobacteriaceae</taxon>
        <taxon>Citrobacter</taxon>
        <taxon>Citrobacter freundii complex</taxon>
    </lineage>
</organism>
<protein>
    <submittedName>
        <fullName evidence="1">Uncharacterized protein</fullName>
    </submittedName>
</protein>
<reference evidence="1" key="1">
    <citation type="submission" date="2021-07" db="EMBL/GenBank/DDBJ databases">
        <authorList>
            <consortium name="Clinical and Environmental Microbiology Branch: Whole genome sequencing antimicrobial resistance pathogens in the healthcare setting"/>
        </authorList>
    </citation>
    <scope>NUCLEOTIDE SEQUENCE</scope>
    <source>
        <strain evidence="1">2021DK-00049</strain>
    </source>
</reference>
<name>A0AAD2SGE9_CITFR</name>
<dbReference type="RefSeq" id="WP_252773042.1">
    <property type="nucleotide sequence ID" value="NZ_JAMXKM010000004.1"/>
</dbReference>
<evidence type="ECO:0000313" key="1">
    <source>
        <dbReference type="EMBL" id="EHT9939541.1"/>
    </source>
</evidence>
<dbReference type="EMBL" id="ABBJDF010000014">
    <property type="protein sequence ID" value="EHT9939541.1"/>
    <property type="molecule type" value="Genomic_DNA"/>
</dbReference>
<comment type="caution">
    <text evidence="1">The sequence shown here is derived from an EMBL/GenBank/DDBJ whole genome shotgun (WGS) entry which is preliminary data.</text>
</comment>
<sequence length="481" mass="52897">MDTKSNSVLDQMIGISVDHFNEARMADLALQQELQERSFALATEQMQNIRDFVANPDRILGSMPTKHGEIAEQVEVGVRNARQAISEQLQSEDLFSATFNGVGRTAPEDYLINGIEVQSKFINGINNNLDHVLKHLDKYPEFAKNKAYYHIPKDSWDVIKNVMDGKHVDGLSDKTIQSMIGKIKLLEEQTHRSFDDLIRPGISDYSEVQLGRIDSTLDRHEEELFEKNNKQNEKIINEHAPSLNEATKSAATGAAIAGAASLGYNIYKKYKNGKNIFKGEFSSEDWGELGVDSLKAGVVGGISAGGIYTLTNFASMSAPLAGAFVTAVKGVSSLSQSYFHGDIDDDKFTDLSLIICAESAIVGIMTVSGQALIPIPVLGALIGSISGKFLSSIAKGLDKKITNKLNEKMDSFKRDLNRIECQLLKNILDEFDALGQLTLAAFDFEKNKMLLNSSVKLAQTYGVPDSAIIKNHAELDFFMDQ</sequence>